<dbReference type="OrthoDB" id="6631788at2"/>
<dbReference type="RefSeq" id="WP_129333529.1">
    <property type="nucleotide sequence ID" value="NZ_SDVB01000253.1"/>
</dbReference>
<dbReference type="Proteomes" id="UP000291088">
    <property type="component" value="Unassembled WGS sequence"/>
</dbReference>
<proteinExistence type="predicted"/>
<evidence type="ECO:0000313" key="2">
    <source>
        <dbReference type="EMBL" id="RYC10137.1"/>
    </source>
</evidence>
<keyword evidence="2" id="KW-0378">Hydrolase</keyword>
<sequence length="144" mass="15984">MIGEIWKIVPSAPQLLVSSEGRVMVAPYMASMPNGGVRQYGGEPHFGVWSKEDARFIVVYKGKTYKVHQLVCEGFHGPRPHADSICIHGDENSANNRPSNLKWGTQKENLAAPGFREYCRNRTGDDSPWIKGRISLSLAQATQT</sequence>
<accession>A0A4V1RPQ1</accession>
<comment type="caution">
    <text evidence="2">The sequence shown here is derived from an EMBL/GenBank/DDBJ whole genome shotgun (WGS) entry which is preliminary data.</text>
</comment>
<feature type="domain" description="HNH nuclease" evidence="1">
    <location>
        <begin position="65"/>
        <end position="110"/>
    </location>
</feature>
<dbReference type="InterPro" id="IPR044925">
    <property type="entry name" value="His-Me_finger_sf"/>
</dbReference>
<evidence type="ECO:0000313" key="3">
    <source>
        <dbReference type="Proteomes" id="UP000291088"/>
    </source>
</evidence>
<gene>
    <name evidence="2" type="ORF">EUU22_18900</name>
</gene>
<protein>
    <submittedName>
        <fullName evidence="2">HNH endonuclease</fullName>
    </submittedName>
</protein>
<dbReference type="Gene3D" id="3.90.75.20">
    <property type="match status" value="1"/>
</dbReference>
<keyword evidence="3" id="KW-1185">Reference proteome</keyword>
<evidence type="ECO:0000259" key="1">
    <source>
        <dbReference type="Pfam" id="PF13392"/>
    </source>
</evidence>
<reference evidence="2 3" key="1">
    <citation type="submission" date="2019-01" db="EMBL/GenBank/DDBJ databases">
        <authorList>
            <person name="Deng T."/>
        </authorList>
    </citation>
    <scope>NUCLEOTIDE SEQUENCE [LARGE SCALE GENOMIC DNA]</scope>
    <source>
        <strain evidence="2 3">F8825</strain>
    </source>
</reference>
<name>A0A4V1RPQ1_9HYPH</name>
<dbReference type="Pfam" id="PF13392">
    <property type="entry name" value="HNH_3"/>
    <property type="match status" value="1"/>
</dbReference>
<dbReference type="InterPro" id="IPR003615">
    <property type="entry name" value="HNH_nuc"/>
</dbReference>
<dbReference type="AlphaFoldDB" id="A0A4V1RPQ1"/>
<keyword evidence="2" id="KW-0255">Endonuclease</keyword>
<dbReference type="EMBL" id="SDVB01000253">
    <property type="protein sequence ID" value="RYC10137.1"/>
    <property type="molecule type" value="Genomic_DNA"/>
</dbReference>
<dbReference type="SUPFAM" id="SSF54060">
    <property type="entry name" value="His-Me finger endonucleases"/>
    <property type="match status" value="1"/>
</dbReference>
<organism evidence="2 3">
    <name type="scientific">Ciceribacter ferrooxidans</name>
    <dbReference type="NCBI Taxonomy" id="2509717"/>
    <lineage>
        <taxon>Bacteria</taxon>
        <taxon>Pseudomonadati</taxon>
        <taxon>Pseudomonadota</taxon>
        <taxon>Alphaproteobacteria</taxon>
        <taxon>Hyphomicrobiales</taxon>
        <taxon>Rhizobiaceae</taxon>
        <taxon>Ciceribacter</taxon>
    </lineage>
</organism>
<keyword evidence="2" id="KW-0540">Nuclease</keyword>
<dbReference type="GO" id="GO:0004519">
    <property type="term" value="F:endonuclease activity"/>
    <property type="evidence" value="ECO:0007669"/>
    <property type="project" value="UniProtKB-KW"/>
</dbReference>